<sequence>MIDLTCEVYNGMPTYPGDPPFRHEFVLMGSREGEVTLSRLEAGSHSGTHVDAPLHFIPGGLSVDRIPPERLVLPVDFVDLSYKRPKEAITSRDLEGKVHAGRAAALYTGFSGLRGSEDYLHAWPYLSRDAADYLAGVGVGAVVTEAMSVSGWAGAKGYPWPPLVSEEDAAYVHVRLLSSGVIIVEGACNLGELAGCRDPLLVIAPLKVRGAEGAMARVLAIC</sequence>
<dbReference type="EMBL" id="CP001742">
    <property type="protein sequence ID" value="ADL18931.1"/>
    <property type="molecule type" value="Genomic_DNA"/>
</dbReference>
<dbReference type="GO" id="GO:0019441">
    <property type="term" value="P:L-tryptophan catabolic process to kynurenine"/>
    <property type="evidence" value="ECO:0007669"/>
    <property type="project" value="InterPro"/>
</dbReference>
<accession>D9Q0U3</accession>
<gene>
    <name evidence="1" type="ordered locus">ASAC_0524</name>
</gene>
<dbReference type="InParanoid" id="D9Q0U3"/>
<keyword evidence="2" id="KW-1185">Reference proteome</keyword>
<dbReference type="Pfam" id="PF04199">
    <property type="entry name" value="Cyclase"/>
    <property type="match status" value="1"/>
</dbReference>
<dbReference type="eggNOG" id="arCOG02462">
    <property type="taxonomic scope" value="Archaea"/>
</dbReference>
<dbReference type="SUPFAM" id="SSF102198">
    <property type="entry name" value="Putative cyclase"/>
    <property type="match status" value="1"/>
</dbReference>
<evidence type="ECO:0000313" key="2">
    <source>
        <dbReference type="Proteomes" id="UP000000346"/>
    </source>
</evidence>
<dbReference type="InterPro" id="IPR007325">
    <property type="entry name" value="KFase/CYL"/>
</dbReference>
<dbReference type="STRING" id="666510.ASAC_0524"/>
<organism evidence="1 2">
    <name type="scientific">Acidilobus saccharovorans (strain DSM 16705 / JCM 18335 / VKM B-2471 / 345-15)</name>
    <dbReference type="NCBI Taxonomy" id="666510"/>
    <lineage>
        <taxon>Archaea</taxon>
        <taxon>Thermoproteota</taxon>
        <taxon>Thermoprotei</taxon>
        <taxon>Acidilobales</taxon>
        <taxon>Acidilobaceae</taxon>
        <taxon>Acidilobus</taxon>
    </lineage>
</organism>
<dbReference type="Proteomes" id="UP000000346">
    <property type="component" value="Chromosome"/>
</dbReference>
<proteinExistence type="predicted"/>
<dbReference type="AlphaFoldDB" id="D9Q0U3"/>
<dbReference type="KEGG" id="asc:ASAC_0524"/>
<reference evidence="1 2" key="1">
    <citation type="journal article" date="2010" name="Appl. Environ. Microbiol.">
        <title>The genome sequence of the crenarchaeon Acidilobus saccharovorans supports a new order, Acidilobales, and suggests an important ecological role in terrestrial acidic hot springs.</title>
        <authorList>
            <person name="Mardanov A.V."/>
            <person name="Svetlitchnyi V.A."/>
            <person name="Beletsky A.V."/>
            <person name="Prokofeva M.I."/>
            <person name="Bonch-Osmolovskaya E.A."/>
            <person name="Ravin N.V."/>
            <person name="Skryabin K.G."/>
        </authorList>
    </citation>
    <scope>NUCLEOTIDE SEQUENCE [LARGE SCALE GENOMIC DNA]</scope>
    <source>
        <strain evidence="2">DSM 16705 / JCM 18335 / VKM B-2471 / 345-15</strain>
    </source>
</reference>
<dbReference type="Gene3D" id="3.50.30.50">
    <property type="entry name" value="Putative cyclase"/>
    <property type="match status" value="1"/>
</dbReference>
<dbReference type="PANTHER" id="PTHR31118">
    <property type="entry name" value="CYCLASE-LIKE PROTEIN 2"/>
    <property type="match status" value="1"/>
</dbReference>
<dbReference type="PANTHER" id="PTHR31118:SF12">
    <property type="entry name" value="CYCLASE-LIKE PROTEIN 2"/>
    <property type="match status" value="1"/>
</dbReference>
<protein>
    <submittedName>
        <fullName evidence="1">Cyclase family protein</fullName>
    </submittedName>
</protein>
<dbReference type="FunCoup" id="D9Q0U3">
    <property type="interactions" value="26"/>
</dbReference>
<dbReference type="HOGENOM" id="CLU_030671_3_0_2"/>
<dbReference type="GO" id="GO:0004061">
    <property type="term" value="F:arylformamidase activity"/>
    <property type="evidence" value="ECO:0007669"/>
    <property type="project" value="InterPro"/>
</dbReference>
<dbReference type="InterPro" id="IPR037175">
    <property type="entry name" value="KFase_sf"/>
</dbReference>
<name>D9Q0U3_ACIS3</name>
<evidence type="ECO:0000313" key="1">
    <source>
        <dbReference type="EMBL" id="ADL18931.1"/>
    </source>
</evidence>